<gene>
    <name evidence="1" type="ORF">GCM10010170_001500</name>
</gene>
<evidence type="ECO:0000313" key="2">
    <source>
        <dbReference type="Proteomes" id="UP001501444"/>
    </source>
</evidence>
<protein>
    <submittedName>
        <fullName evidence="1">Uncharacterized protein</fullName>
    </submittedName>
</protein>
<dbReference type="Proteomes" id="UP001501444">
    <property type="component" value="Unassembled WGS sequence"/>
</dbReference>
<dbReference type="RefSeq" id="WP_344610193.1">
    <property type="nucleotide sequence ID" value="NZ_BAAARV010000003.1"/>
</dbReference>
<sequence length="45" mass="4738">MQQHWQAITGAIGDVSEMVNAAVAVILLITSRHGRGKPPRGGSAR</sequence>
<comment type="caution">
    <text evidence="1">The sequence shown here is derived from an EMBL/GenBank/DDBJ whole genome shotgun (WGS) entry which is preliminary data.</text>
</comment>
<accession>A0ABN3FBS0</accession>
<reference evidence="1 2" key="1">
    <citation type="journal article" date="2019" name="Int. J. Syst. Evol. Microbiol.">
        <title>The Global Catalogue of Microorganisms (GCM) 10K type strain sequencing project: providing services to taxonomists for standard genome sequencing and annotation.</title>
        <authorList>
            <consortium name="The Broad Institute Genomics Platform"/>
            <consortium name="The Broad Institute Genome Sequencing Center for Infectious Disease"/>
            <person name="Wu L."/>
            <person name="Ma J."/>
        </authorList>
    </citation>
    <scope>NUCLEOTIDE SEQUENCE [LARGE SCALE GENOMIC DNA]</scope>
    <source>
        <strain evidence="1 2">JCM 3272</strain>
    </source>
</reference>
<proteinExistence type="predicted"/>
<organism evidence="1 2">
    <name type="scientific">Dactylosporangium salmoneum</name>
    <dbReference type="NCBI Taxonomy" id="53361"/>
    <lineage>
        <taxon>Bacteria</taxon>
        <taxon>Bacillati</taxon>
        <taxon>Actinomycetota</taxon>
        <taxon>Actinomycetes</taxon>
        <taxon>Micromonosporales</taxon>
        <taxon>Micromonosporaceae</taxon>
        <taxon>Dactylosporangium</taxon>
    </lineage>
</organism>
<evidence type="ECO:0000313" key="1">
    <source>
        <dbReference type="EMBL" id="GAA2326583.1"/>
    </source>
</evidence>
<keyword evidence="2" id="KW-1185">Reference proteome</keyword>
<dbReference type="EMBL" id="BAAARV010000003">
    <property type="protein sequence ID" value="GAA2326583.1"/>
    <property type="molecule type" value="Genomic_DNA"/>
</dbReference>
<name>A0ABN3FBS0_9ACTN</name>